<gene>
    <name evidence="9" type="ORF">IAA61_06850</name>
</gene>
<evidence type="ECO:0000256" key="5">
    <source>
        <dbReference type="ARBA" id="ARBA00022801"/>
    </source>
</evidence>
<comment type="similarity">
    <text evidence="1 6">Belongs to the peptidase M42 family.</text>
</comment>
<dbReference type="InterPro" id="IPR051464">
    <property type="entry name" value="Peptidase_M42_aminopept"/>
</dbReference>
<feature type="binding site" evidence="8">
    <location>
        <position position="63"/>
    </location>
    <ligand>
        <name>Zn(2+)</name>
        <dbReference type="ChEBI" id="CHEBI:29105"/>
        <label>1</label>
    </ligand>
</feature>
<evidence type="ECO:0000256" key="3">
    <source>
        <dbReference type="ARBA" id="ARBA00022670"/>
    </source>
</evidence>
<feature type="binding site" evidence="8">
    <location>
        <position position="170"/>
    </location>
    <ligand>
        <name>Zn(2+)</name>
        <dbReference type="ChEBI" id="CHEBI:29105"/>
        <label>2</label>
    </ligand>
</feature>
<dbReference type="GO" id="GO:0004177">
    <property type="term" value="F:aminopeptidase activity"/>
    <property type="evidence" value="ECO:0007669"/>
    <property type="project" value="UniProtKB-UniRule"/>
</dbReference>
<comment type="caution">
    <text evidence="9">The sequence shown here is derived from an EMBL/GenBank/DDBJ whole genome shotgun (WGS) entry which is preliminary data.</text>
</comment>
<name>A0A9D1SEY0_9FIRM</name>
<organism evidence="9 10">
    <name type="scientific">Candidatus Ornithomonoglobus merdipullorum</name>
    <dbReference type="NCBI Taxonomy" id="2840895"/>
    <lineage>
        <taxon>Bacteria</taxon>
        <taxon>Bacillati</taxon>
        <taxon>Bacillota</taxon>
        <taxon>Clostridia</taxon>
        <taxon>Candidatus Ornithomonoglobus</taxon>
    </lineage>
</organism>
<dbReference type="InterPro" id="IPR008007">
    <property type="entry name" value="Peptidase_M42"/>
</dbReference>
<feature type="binding site" evidence="8">
    <location>
        <position position="203"/>
    </location>
    <ligand>
        <name>Zn(2+)</name>
        <dbReference type="ChEBI" id="CHEBI:29105"/>
        <label>2</label>
    </ligand>
</feature>
<dbReference type="InterPro" id="IPR023367">
    <property type="entry name" value="Peptidase_M42_dom2"/>
</dbReference>
<protein>
    <submittedName>
        <fullName evidence="9">M20/M25/M40 family metallo-hydrolase</fullName>
    </submittedName>
</protein>
<feature type="active site" description="Proton acceptor" evidence="7">
    <location>
        <position position="202"/>
    </location>
</feature>
<dbReference type="EMBL" id="DVNB01000072">
    <property type="protein sequence ID" value="HIU57515.1"/>
    <property type="molecule type" value="Genomic_DNA"/>
</dbReference>
<dbReference type="PANTHER" id="PTHR32481">
    <property type="entry name" value="AMINOPEPTIDASE"/>
    <property type="match status" value="1"/>
</dbReference>
<dbReference type="Gene3D" id="2.40.30.40">
    <property type="entry name" value="Peptidase M42, domain 2"/>
    <property type="match status" value="1"/>
</dbReference>
<reference evidence="9" key="1">
    <citation type="submission" date="2020-10" db="EMBL/GenBank/DDBJ databases">
        <authorList>
            <person name="Gilroy R."/>
        </authorList>
    </citation>
    <scope>NUCLEOTIDE SEQUENCE</scope>
    <source>
        <strain evidence="9">USAMLcec3-3695</strain>
    </source>
</reference>
<dbReference type="Pfam" id="PF05343">
    <property type="entry name" value="Peptidase_M42"/>
    <property type="match status" value="1"/>
</dbReference>
<evidence type="ECO:0000256" key="1">
    <source>
        <dbReference type="ARBA" id="ARBA00006272"/>
    </source>
</evidence>
<evidence type="ECO:0000313" key="9">
    <source>
        <dbReference type="EMBL" id="HIU57515.1"/>
    </source>
</evidence>
<keyword evidence="4 8" id="KW-0479">Metal-binding</keyword>
<dbReference type="GO" id="GO:0006508">
    <property type="term" value="P:proteolysis"/>
    <property type="evidence" value="ECO:0007669"/>
    <property type="project" value="UniProtKB-KW"/>
</dbReference>
<dbReference type="PIRSF" id="PIRSF001123">
    <property type="entry name" value="PepA_GA"/>
    <property type="match status" value="1"/>
</dbReference>
<keyword evidence="2" id="KW-0031">Aminopeptidase</keyword>
<dbReference type="Proteomes" id="UP000824109">
    <property type="component" value="Unassembled WGS sequence"/>
</dbReference>
<evidence type="ECO:0000313" key="10">
    <source>
        <dbReference type="Proteomes" id="UP000824109"/>
    </source>
</evidence>
<dbReference type="AlphaFoldDB" id="A0A9D1SEY0"/>
<proteinExistence type="inferred from homology"/>
<dbReference type="Gene3D" id="3.40.630.10">
    <property type="entry name" value="Zn peptidases"/>
    <property type="match status" value="1"/>
</dbReference>
<comment type="cofactor">
    <cofactor evidence="8">
        <name>a divalent metal cation</name>
        <dbReference type="ChEBI" id="CHEBI:60240"/>
    </cofactor>
    <text evidence="8">Binds 2 divalent metal cations per subunit.</text>
</comment>
<dbReference type="SUPFAM" id="SSF53187">
    <property type="entry name" value="Zn-dependent exopeptidases"/>
    <property type="match status" value="1"/>
</dbReference>
<evidence type="ECO:0000256" key="8">
    <source>
        <dbReference type="PIRSR" id="PIRSR001123-2"/>
    </source>
</evidence>
<evidence type="ECO:0000256" key="6">
    <source>
        <dbReference type="PIRNR" id="PIRNR001123"/>
    </source>
</evidence>
<feature type="binding site" evidence="8">
    <location>
        <position position="170"/>
    </location>
    <ligand>
        <name>Zn(2+)</name>
        <dbReference type="ChEBI" id="CHEBI:29105"/>
        <label>1</label>
    </ligand>
</feature>
<keyword evidence="5" id="KW-0378">Hydrolase</keyword>
<dbReference type="SUPFAM" id="SSF101821">
    <property type="entry name" value="Aminopeptidase/glucanase lid domain"/>
    <property type="match status" value="1"/>
</dbReference>
<evidence type="ECO:0000256" key="4">
    <source>
        <dbReference type="ARBA" id="ARBA00022723"/>
    </source>
</evidence>
<reference evidence="9" key="2">
    <citation type="journal article" date="2021" name="PeerJ">
        <title>Extensive microbial diversity within the chicken gut microbiome revealed by metagenomics and culture.</title>
        <authorList>
            <person name="Gilroy R."/>
            <person name="Ravi A."/>
            <person name="Getino M."/>
            <person name="Pursley I."/>
            <person name="Horton D.L."/>
            <person name="Alikhan N.F."/>
            <person name="Baker D."/>
            <person name="Gharbi K."/>
            <person name="Hall N."/>
            <person name="Watson M."/>
            <person name="Adriaenssens E.M."/>
            <person name="Foster-Nyarko E."/>
            <person name="Jarju S."/>
            <person name="Secka A."/>
            <person name="Antonio M."/>
            <person name="Oren A."/>
            <person name="Chaudhuri R.R."/>
            <person name="La Ragione R."/>
            <person name="Hildebrand F."/>
            <person name="Pallen M.J."/>
        </authorList>
    </citation>
    <scope>NUCLEOTIDE SEQUENCE</scope>
    <source>
        <strain evidence="9">USAMLcec3-3695</strain>
    </source>
</reference>
<keyword evidence="3" id="KW-0645">Protease</keyword>
<evidence type="ECO:0000256" key="2">
    <source>
        <dbReference type="ARBA" id="ARBA00022438"/>
    </source>
</evidence>
<feature type="binding site" evidence="8">
    <location>
        <position position="308"/>
    </location>
    <ligand>
        <name>Zn(2+)</name>
        <dbReference type="ChEBI" id="CHEBI:29105"/>
        <label>2</label>
    </ligand>
</feature>
<dbReference type="GO" id="GO:0046872">
    <property type="term" value="F:metal ion binding"/>
    <property type="evidence" value="ECO:0007669"/>
    <property type="project" value="UniProtKB-UniRule"/>
</dbReference>
<evidence type="ECO:0000256" key="7">
    <source>
        <dbReference type="PIRSR" id="PIRSR001123-1"/>
    </source>
</evidence>
<feature type="binding site" evidence="8">
    <location>
        <position position="225"/>
    </location>
    <ligand>
        <name>Zn(2+)</name>
        <dbReference type="ChEBI" id="CHEBI:29105"/>
        <label>1</label>
    </ligand>
</feature>
<sequence>MRKLIEELSSLRGISGRERATALAVAELLRKYCDSVRIDRLGSVIAKRSCGRDGAPSVLIEAHIDEIGLMVSEITDKGALKFVNVGGVDERILPALEVTVHGRCDIDGVIGVMPHERTDTEKSYKPEEMVIDTGLDAERVKELIAVGDAVTLPQSVGRLGKHRMSAKTMDDRASVAALISVMKRLKDEKLRCDVYVAAAVQEEVGCRGGKTSAYGIMPDLAIAVDVTHGITPDNERNAFELGHGTVITLGPNLHPRLTDRLLETARAKGIKHSIDVDGGCTGTDAWEIQVAGGGVPTALLSIPLRYMHTSVETLDLRDVKATVSLMSEFIKGLESDLEWMSL</sequence>
<dbReference type="PANTHER" id="PTHR32481:SF0">
    <property type="entry name" value="AMINOPEPTIDASE YPDE-RELATED"/>
    <property type="match status" value="1"/>
</dbReference>
<accession>A0A9D1SEY0</accession>